<dbReference type="Gene3D" id="2.60.40.1080">
    <property type="match status" value="1"/>
</dbReference>
<dbReference type="OrthoDB" id="2534519at2"/>
<feature type="signal peptide" evidence="1">
    <location>
        <begin position="1"/>
        <end position="24"/>
    </location>
</feature>
<feature type="chain" id="PRO_5002940290" description="BIG2 domain-containing protein" evidence="1">
    <location>
        <begin position="25"/>
        <end position="551"/>
    </location>
</feature>
<gene>
    <name evidence="2" type="ordered locus">EAT1b_1100</name>
</gene>
<dbReference type="EMBL" id="CP001615">
    <property type="protein sequence ID" value="ACQ70028.1"/>
    <property type="molecule type" value="Genomic_DNA"/>
</dbReference>
<dbReference type="KEGG" id="eat:EAT1b_1100"/>
<organism evidence="2 3">
    <name type="scientific">Exiguobacterium sp. (strain ATCC BAA-1283 / AT1b)</name>
    <dbReference type="NCBI Taxonomy" id="360911"/>
    <lineage>
        <taxon>Bacteria</taxon>
        <taxon>Bacillati</taxon>
        <taxon>Bacillota</taxon>
        <taxon>Bacilli</taxon>
        <taxon>Bacillales</taxon>
        <taxon>Bacillales Family XII. Incertae Sedis</taxon>
        <taxon>Exiguobacterium</taxon>
    </lineage>
</organism>
<protein>
    <recommendedName>
        <fullName evidence="4">BIG2 domain-containing protein</fullName>
    </recommendedName>
</protein>
<dbReference type="HOGENOM" id="CLU_499441_0_0_9"/>
<keyword evidence="3" id="KW-1185">Reference proteome</keyword>
<sequence>MQRWLRITGLLILFSLFSYSTVEAALVVEPSSSIDVENPKNYVVGNEQMYIGGEDGYRTYQLSDGSLVHHVKGQATDVLDVSDDEQWVLTKQSSGLVTYDAKGMERHTLQEVKWEHMTISFNDDEIQARFLPGSSVAVILTESSDLVWYDVATNEVKKQVLISRNERYGPPNQQLRVSKHFIAVGEKAMIALYSHEGEMMSSIGIGDLIESFDVTNDGMVVMTTKSGALYEYKWNAKGTFSRELDITGAIMMSPNGTFFSNETSLYDFKTGKRIYSSVQPGRVVFTPDSTRFISIGKRIEIYDTSSLDKRIRSIAVNPELKRIETDTKVRPSLIVTRADGTKETITEGVTWTSTFPDRLAVEKGMFVGKQSGPVVVNATYEEHTTLFHVKVVPPPPLTDLEWLKAHKKSLDQHGTFDGADHKIGTLYAKVKAPAGKLLIDKKIATRGKYHHDFMYAATNRSKKVNEIVLSFWNYKRPNITESVVQRAFGKPIQTWTKKSKSFETIRGNKSWEKRSVGKIAAYRTKQKHTVWMYYDTSGKLRMFRLFESAPK</sequence>
<name>C4L6T5_EXISA</name>
<dbReference type="RefSeq" id="WP_012727147.1">
    <property type="nucleotide sequence ID" value="NC_012673.1"/>
</dbReference>
<dbReference type="SUPFAM" id="SSF82171">
    <property type="entry name" value="DPP6 N-terminal domain-like"/>
    <property type="match status" value="1"/>
</dbReference>
<reference evidence="2 3" key="1">
    <citation type="journal article" date="2011" name="J. Bacteriol.">
        <title>Complete genome sequence of the Thermophilic Bacterium Exiguobacterium sp. AT1b.</title>
        <authorList>
            <person name="Vishnivetskaya T.A."/>
            <person name="Lucas S."/>
            <person name="Copeland A."/>
            <person name="Lapidus A."/>
            <person name="Glavina Del Rio T."/>
            <person name="Dalin E."/>
            <person name="Tice H."/>
            <person name="Bruce D.C."/>
            <person name="Goodwin L.A."/>
            <person name="Pitluck S."/>
            <person name="Saunders E."/>
            <person name="Brettin T."/>
            <person name="Detter C."/>
            <person name="Han C."/>
            <person name="Larimer F."/>
            <person name="Land M.L."/>
            <person name="Hauser L.J."/>
            <person name="Kyrpides N.C."/>
            <person name="Ovchinnikova G."/>
            <person name="Kathariou S."/>
            <person name="Ramaley R.F."/>
            <person name="Rodrigues D.F."/>
            <person name="Hendrix C."/>
            <person name="Richardson P."/>
            <person name="Tiedje J.M."/>
        </authorList>
    </citation>
    <scope>NUCLEOTIDE SEQUENCE [LARGE SCALE GENOMIC DNA]</scope>
    <source>
        <strain evidence="3">ATCC BAA-1283 / AT1b</strain>
    </source>
</reference>
<proteinExistence type="predicted"/>
<keyword evidence="1" id="KW-0732">Signal</keyword>
<evidence type="ECO:0000313" key="3">
    <source>
        <dbReference type="Proteomes" id="UP000000716"/>
    </source>
</evidence>
<evidence type="ECO:0000256" key="1">
    <source>
        <dbReference type="SAM" id="SignalP"/>
    </source>
</evidence>
<dbReference type="AlphaFoldDB" id="C4L6T5"/>
<dbReference type="STRING" id="360911.EAT1b_1100"/>
<dbReference type="Proteomes" id="UP000000716">
    <property type="component" value="Chromosome"/>
</dbReference>
<accession>C4L6T5</accession>
<evidence type="ECO:0000313" key="2">
    <source>
        <dbReference type="EMBL" id="ACQ70028.1"/>
    </source>
</evidence>
<evidence type="ECO:0008006" key="4">
    <source>
        <dbReference type="Google" id="ProtNLM"/>
    </source>
</evidence>